<dbReference type="FunFam" id="2.60.40.420:FF:000036">
    <property type="entry name" value="L-ascorbate oxidase"/>
    <property type="match status" value="1"/>
</dbReference>
<dbReference type="InterPro" id="IPR002355">
    <property type="entry name" value="Cu_oxidase_Cu_BS"/>
</dbReference>
<evidence type="ECO:0000313" key="11">
    <source>
        <dbReference type="EMBL" id="KAF2025781.1"/>
    </source>
</evidence>
<evidence type="ECO:0008006" key="13">
    <source>
        <dbReference type="Google" id="ProtNLM"/>
    </source>
</evidence>
<dbReference type="Pfam" id="PF07732">
    <property type="entry name" value="Cu-oxidase_3"/>
    <property type="match status" value="1"/>
</dbReference>
<keyword evidence="5" id="KW-0186">Copper</keyword>
<dbReference type="CDD" id="cd13876">
    <property type="entry name" value="CuRO_2_Abr2_like"/>
    <property type="match status" value="1"/>
</dbReference>
<dbReference type="OrthoDB" id="2121828at2759"/>
<evidence type="ECO:0000256" key="1">
    <source>
        <dbReference type="ARBA" id="ARBA00010609"/>
    </source>
</evidence>
<dbReference type="PANTHER" id="PTHR11709:SF488">
    <property type="entry name" value="LACCASE-RELATED"/>
    <property type="match status" value="1"/>
</dbReference>
<feature type="chain" id="PRO_5040224246" description="Multicopper oxidase" evidence="7">
    <location>
        <begin position="18"/>
        <end position="601"/>
    </location>
</feature>
<keyword evidence="4" id="KW-0560">Oxidoreductase</keyword>
<evidence type="ECO:0000259" key="8">
    <source>
        <dbReference type="Pfam" id="PF00394"/>
    </source>
</evidence>
<evidence type="ECO:0000256" key="2">
    <source>
        <dbReference type="ARBA" id="ARBA00022723"/>
    </source>
</evidence>
<evidence type="ECO:0000259" key="9">
    <source>
        <dbReference type="Pfam" id="PF07731"/>
    </source>
</evidence>
<dbReference type="PANTHER" id="PTHR11709">
    <property type="entry name" value="MULTI-COPPER OXIDASE"/>
    <property type="match status" value="1"/>
</dbReference>
<dbReference type="Pfam" id="PF07731">
    <property type="entry name" value="Cu-oxidase_2"/>
    <property type="match status" value="1"/>
</dbReference>
<keyword evidence="3 7" id="KW-0732">Signal</keyword>
<dbReference type="InterPro" id="IPR011707">
    <property type="entry name" value="Cu-oxidase-like_N"/>
</dbReference>
<comment type="caution">
    <text evidence="11">The sequence shown here is derived from an EMBL/GenBank/DDBJ whole genome shotgun (WGS) entry which is preliminary data.</text>
</comment>
<dbReference type="InterPro" id="IPR008972">
    <property type="entry name" value="Cupredoxin"/>
</dbReference>
<evidence type="ECO:0000256" key="3">
    <source>
        <dbReference type="ARBA" id="ARBA00022729"/>
    </source>
</evidence>
<dbReference type="SUPFAM" id="SSF49503">
    <property type="entry name" value="Cupredoxins"/>
    <property type="match status" value="3"/>
</dbReference>
<feature type="domain" description="Plastocyanin-like" evidence="8">
    <location>
        <begin position="166"/>
        <end position="370"/>
    </location>
</feature>
<keyword evidence="6" id="KW-0325">Glycoprotein</keyword>
<dbReference type="InterPro" id="IPR045087">
    <property type="entry name" value="Cu-oxidase_fam"/>
</dbReference>
<organism evidence="11 12">
    <name type="scientific">Setomelanomma holmii</name>
    <dbReference type="NCBI Taxonomy" id="210430"/>
    <lineage>
        <taxon>Eukaryota</taxon>
        <taxon>Fungi</taxon>
        <taxon>Dikarya</taxon>
        <taxon>Ascomycota</taxon>
        <taxon>Pezizomycotina</taxon>
        <taxon>Dothideomycetes</taxon>
        <taxon>Pleosporomycetidae</taxon>
        <taxon>Pleosporales</taxon>
        <taxon>Pleosporineae</taxon>
        <taxon>Phaeosphaeriaceae</taxon>
        <taxon>Setomelanomma</taxon>
    </lineage>
</organism>
<feature type="domain" description="Plastocyanin-like" evidence="10">
    <location>
        <begin position="27"/>
        <end position="139"/>
    </location>
</feature>
<dbReference type="Proteomes" id="UP000799777">
    <property type="component" value="Unassembled WGS sequence"/>
</dbReference>
<evidence type="ECO:0000256" key="6">
    <source>
        <dbReference type="ARBA" id="ARBA00023180"/>
    </source>
</evidence>
<feature type="signal peptide" evidence="7">
    <location>
        <begin position="1"/>
        <end position="17"/>
    </location>
</feature>
<dbReference type="Gene3D" id="2.60.40.420">
    <property type="entry name" value="Cupredoxins - blue copper proteins"/>
    <property type="match status" value="3"/>
</dbReference>
<dbReference type="InterPro" id="IPR011706">
    <property type="entry name" value="Cu-oxidase_C"/>
</dbReference>
<dbReference type="AlphaFoldDB" id="A0A9P4H0V2"/>
<dbReference type="InterPro" id="IPR033138">
    <property type="entry name" value="Cu_oxidase_CS"/>
</dbReference>
<dbReference type="CDD" id="cd13850">
    <property type="entry name" value="CuRO_1_Abr2_like"/>
    <property type="match status" value="1"/>
</dbReference>
<evidence type="ECO:0000313" key="12">
    <source>
        <dbReference type="Proteomes" id="UP000799777"/>
    </source>
</evidence>
<comment type="similarity">
    <text evidence="1">Belongs to the multicopper oxidase family.</text>
</comment>
<gene>
    <name evidence="11" type="ORF">EK21DRAFT_103703</name>
</gene>
<dbReference type="CDD" id="cd13898">
    <property type="entry name" value="CuRO_3_Abr2_like"/>
    <property type="match status" value="1"/>
</dbReference>
<dbReference type="PROSITE" id="PS00080">
    <property type="entry name" value="MULTICOPPER_OXIDASE2"/>
    <property type="match status" value="1"/>
</dbReference>
<feature type="domain" description="Plastocyanin-like" evidence="9">
    <location>
        <begin position="466"/>
        <end position="588"/>
    </location>
</feature>
<evidence type="ECO:0000256" key="7">
    <source>
        <dbReference type="SAM" id="SignalP"/>
    </source>
</evidence>
<accession>A0A9P4H0V2</accession>
<dbReference type="EMBL" id="ML978257">
    <property type="protein sequence ID" value="KAF2025781.1"/>
    <property type="molecule type" value="Genomic_DNA"/>
</dbReference>
<evidence type="ECO:0000259" key="10">
    <source>
        <dbReference type="Pfam" id="PF07732"/>
    </source>
</evidence>
<dbReference type="InterPro" id="IPR001117">
    <property type="entry name" value="Cu-oxidase_2nd"/>
</dbReference>
<dbReference type="Pfam" id="PF00394">
    <property type="entry name" value="Cu-oxidase"/>
    <property type="match status" value="1"/>
</dbReference>
<evidence type="ECO:0000256" key="4">
    <source>
        <dbReference type="ARBA" id="ARBA00023002"/>
    </source>
</evidence>
<keyword evidence="2" id="KW-0479">Metal-binding</keyword>
<protein>
    <recommendedName>
        <fullName evidence="13">Multicopper oxidase</fullName>
    </recommendedName>
</protein>
<name>A0A9P4H0V2_9PLEO</name>
<evidence type="ECO:0000256" key="5">
    <source>
        <dbReference type="ARBA" id="ARBA00023008"/>
    </source>
</evidence>
<dbReference type="GO" id="GO:0005507">
    <property type="term" value="F:copper ion binding"/>
    <property type="evidence" value="ECO:0007669"/>
    <property type="project" value="InterPro"/>
</dbReference>
<sequence>MLSLVPIWLSLATLTIAVTRQFRFELTWAKGAPDGHEREMVFINGQYPGPLLEIQQDDWVEIEVCNQMPFNTTIHYHGIHQTNTPWADGVSGLTQRPIQPGAVFKYKWHADSYGSYFYHAHSRGQIDDGAYGPIVINPKVGIPKPFDKIAAADVRLLEEAEAAVQPLLLTDWRHRTSDLTWQDQLASGLESAICMDSLLINGKGAVECLPREDLDEYLDESIAPLLQANNLTLTDKGCLPPQFFQLALGNSSAINIDALPKEVFEICTPTQGSREVIKVPSGKRWLALDVISTAGIATFSFSIDEHLLWIYAVDGHYIEPLKVDILTVANGDRYSVFIQLDKPSKNYGIRVASLSATQVIATTAILSYTGGYDDGHYRNGTDPVSSKPSINLGGKPTSANATQFNQALMKSFPPQFPQPAPAASQTVFMSMGTIGNSYTWALNSTALSHPMLDDMNPPLLYQQPDQYNSGGDITIITKNNTWVDLIFISGQPNEPPHPIHKHSNRAFIIGAGQGAFSWTSVAQAAAAIPQSFNLVDPPYRDGFVVPPSTTQPTWLAVRYQVVNPGAFMLHCHIQSHLNGGMAMVILDGVDEWPEVPNAYKN</sequence>
<keyword evidence="12" id="KW-1185">Reference proteome</keyword>
<proteinExistence type="inferred from homology"/>
<dbReference type="PROSITE" id="PS00079">
    <property type="entry name" value="MULTICOPPER_OXIDASE1"/>
    <property type="match status" value="1"/>
</dbReference>
<dbReference type="GO" id="GO:0016491">
    <property type="term" value="F:oxidoreductase activity"/>
    <property type="evidence" value="ECO:0007669"/>
    <property type="project" value="UniProtKB-KW"/>
</dbReference>
<reference evidence="11" key="1">
    <citation type="journal article" date="2020" name="Stud. Mycol.">
        <title>101 Dothideomycetes genomes: a test case for predicting lifestyles and emergence of pathogens.</title>
        <authorList>
            <person name="Haridas S."/>
            <person name="Albert R."/>
            <person name="Binder M."/>
            <person name="Bloem J."/>
            <person name="Labutti K."/>
            <person name="Salamov A."/>
            <person name="Andreopoulos B."/>
            <person name="Baker S."/>
            <person name="Barry K."/>
            <person name="Bills G."/>
            <person name="Bluhm B."/>
            <person name="Cannon C."/>
            <person name="Castanera R."/>
            <person name="Culley D."/>
            <person name="Daum C."/>
            <person name="Ezra D."/>
            <person name="Gonzalez J."/>
            <person name="Henrissat B."/>
            <person name="Kuo A."/>
            <person name="Liang C."/>
            <person name="Lipzen A."/>
            <person name="Lutzoni F."/>
            <person name="Magnuson J."/>
            <person name="Mondo S."/>
            <person name="Nolan M."/>
            <person name="Ohm R."/>
            <person name="Pangilinan J."/>
            <person name="Park H.-J."/>
            <person name="Ramirez L."/>
            <person name="Alfaro M."/>
            <person name="Sun H."/>
            <person name="Tritt A."/>
            <person name="Yoshinaga Y."/>
            <person name="Zwiers L.-H."/>
            <person name="Turgeon B."/>
            <person name="Goodwin S."/>
            <person name="Spatafora J."/>
            <person name="Crous P."/>
            <person name="Grigoriev I."/>
        </authorList>
    </citation>
    <scope>NUCLEOTIDE SEQUENCE</scope>
    <source>
        <strain evidence="11">CBS 110217</strain>
    </source>
</reference>